<keyword evidence="2" id="KW-1185">Reference proteome</keyword>
<feature type="non-terminal residue" evidence="1">
    <location>
        <position position="232"/>
    </location>
</feature>
<sequence length="232" mass="27062">MDQIRWNSRVHLDPERISDIYKIEYFINENYVDEGFTPIQHGRVIALRATDKGRKSSAFASALYLGKYDDMGNTDRFLNGMVKAGHSYEPIRGETVTFLFIGVSKTVYDHLITYTIRNRRIAGGFRANKPWGFVIPYEAKNPDWYVRMMEQQLSRCEEVLTNHPEEPLQAMRSLYPVGVMMPPFMLDFSEEALVKNVFKQRLWERGAQGETREIVNSMFEAIRTLDAEKWDT</sequence>
<dbReference type="Proteomes" id="UP000617402">
    <property type="component" value="Unassembled WGS sequence"/>
</dbReference>
<evidence type="ECO:0000313" key="2">
    <source>
        <dbReference type="Proteomes" id="UP000617402"/>
    </source>
</evidence>
<accession>A0ABR7T6W7</accession>
<proteinExistence type="predicted"/>
<comment type="caution">
    <text evidence="1">The sequence shown here is derived from an EMBL/GenBank/DDBJ whole genome shotgun (WGS) entry which is preliminary data.</text>
</comment>
<dbReference type="RefSeq" id="WP_188041924.1">
    <property type="nucleotide sequence ID" value="NZ_JACVHF010000042.1"/>
</dbReference>
<evidence type="ECO:0000313" key="1">
    <source>
        <dbReference type="EMBL" id="MBC9786500.1"/>
    </source>
</evidence>
<dbReference type="EMBL" id="JACVHF010000042">
    <property type="protein sequence ID" value="MBC9786500.1"/>
    <property type="molecule type" value="Genomic_DNA"/>
</dbReference>
<name>A0ABR7T6W7_HELCL</name>
<gene>
    <name evidence="1" type="ORF">H1S01_18765</name>
</gene>
<organism evidence="1 2">
    <name type="scientific">Heliobacterium chlorum</name>
    <dbReference type="NCBI Taxonomy" id="2698"/>
    <lineage>
        <taxon>Bacteria</taxon>
        <taxon>Bacillati</taxon>
        <taxon>Bacillota</taxon>
        <taxon>Clostridia</taxon>
        <taxon>Eubacteriales</taxon>
        <taxon>Heliobacteriaceae</taxon>
        <taxon>Heliobacterium</taxon>
    </lineage>
</organism>
<reference evidence="1 2" key="1">
    <citation type="submission" date="2020-07" db="EMBL/GenBank/DDBJ databases">
        <title>Draft whole-genome sequence of Heliobacterium chlorum DSM 3682, type strain.</title>
        <authorList>
            <person name="Kyndt J.A."/>
            <person name="Meyer T.E."/>
            <person name="Imhoff J.F."/>
        </authorList>
    </citation>
    <scope>NUCLEOTIDE SEQUENCE [LARGE SCALE GENOMIC DNA]</scope>
    <source>
        <strain evidence="1 2">DSM 3682</strain>
    </source>
</reference>
<protein>
    <submittedName>
        <fullName evidence="1">FAD-dependent thymidylate synthase</fullName>
    </submittedName>
</protein>